<dbReference type="PROSITE" id="PS50885">
    <property type="entry name" value="HAMP"/>
    <property type="match status" value="1"/>
</dbReference>
<evidence type="ECO:0000256" key="1">
    <source>
        <dbReference type="ARBA" id="ARBA00000085"/>
    </source>
</evidence>
<evidence type="ECO:0000259" key="11">
    <source>
        <dbReference type="PROSITE" id="PS50113"/>
    </source>
</evidence>
<keyword evidence="14" id="KW-1185">Reference proteome</keyword>
<dbReference type="InterPro" id="IPR000014">
    <property type="entry name" value="PAS"/>
</dbReference>
<dbReference type="SMART" id="SM00387">
    <property type="entry name" value="HATPase_c"/>
    <property type="match status" value="1"/>
</dbReference>
<dbReference type="InterPro" id="IPR021796">
    <property type="entry name" value="Tll0287-like_dom"/>
</dbReference>
<dbReference type="SUPFAM" id="SSF47384">
    <property type="entry name" value="Homodimeric domain of signal transducing histidine kinase"/>
    <property type="match status" value="1"/>
</dbReference>
<dbReference type="Gene3D" id="1.10.287.130">
    <property type="match status" value="1"/>
</dbReference>
<reference evidence="13 14" key="1">
    <citation type="submission" date="2019-12" db="EMBL/GenBank/DDBJ databases">
        <authorList>
            <person name="Zhang Y.-J."/>
        </authorList>
    </citation>
    <scope>NUCLEOTIDE SEQUENCE [LARGE SCALE GENOMIC DNA]</scope>
    <source>
        <strain evidence="13 14">CY05</strain>
    </source>
</reference>
<dbReference type="PROSITE" id="PS50112">
    <property type="entry name" value="PAS"/>
    <property type="match status" value="1"/>
</dbReference>
<evidence type="ECO:0000256" key="5">
    <source>
        <dbReference type="ARBA" id="ARBA00022679"/>
    </source>
</evidence>
<dbReference type="PROSITE" id="PS50113">
    <property type="entry name" value="PAC"/>
    <property type="match status" value="1"/>
</dbReference>
<dbReference type="InterPro" id="IPR035965">
    <property type="entry name" value="PAS-like_dom_sf"/>
</dbReference>
<dbReference type="InterPro" id="IPR000700">
    <property type="entry name" value="PAS-assoc_C"/>
</dbReference>
<evidence type="ECO:0000313" key="14">
    <source>
        <dbReference type="Proteomes" id="UP000478892"/>
    </source>
</evidence>
<dbReference type="SUPFAM" id="SSF158472">
    <property type="entry name" value="HAMP domain-like"/>
    <property type="match status" value="1"/>
</dbReference>
<dbReference type="EC" id="2.7.13.3" evidence="3"/>
<dbReference type="Pfam" id="PF00512">
    <property type="entry name" value="HisKA"/>
    <property type="match status" value="1"/>
</dbReference>
<dbReference type="Gene3D" id="3.30.450.20">
    <property type="entry name" value="PAS domain"/>
    <property type="match status" value="2"/>
</dbReference>
<evidence type="ECO:0000256" key="6">
    <source>
        <dbReference type="ARBA" id="ARBA00022777"/>
    </source>
</evidence>
<dbReference type="PROSITE" id="PS50110">
    <property type="entry name" value="RESPONSE_REGULATORY"/>
    <property type="match status" value="1"/>
</dbReference>
<accession>A0A6L6WN80</accession>
<feature type="domain" description="PAC" evidence="11">
    <location>
        <begin position="491"/>
        <end position="542"/>
    </location>
</feature>
<feature type="domain" description="Response regulatory" evidence="9">
    <location>
        <begin position="807"/>
        <end position="923"/>
    </location>
</feature>
<dbReference type="Pfam" id="PF11845">
    <property type="entry name" value="Tll0287-like"/>
    <property type="match status" value="1"/>
</dbReference>
<protein>
    <recommendedName>
        <fullName evidence="3">histidine kinase</fullName>
        <ecNumber evidence="3">2.7.13.3</ecNumber>
    </recommendedName>
</protein>
<dbReference type="InterPro" id="IPR005467">
    <property type="entry name" value="His_kinase_dom"/>
</dbReference>
<name>A0A6L6WN80_9RHOB</name>
<evidence type="ECO:0000256" key="2">
    <source>
        <dbReference type="ARBA" id="ARBA00004370"/>
    </source>
</evidence>
<dbReference type="Gene3D" id="1.10.8.500">
    <property type="entry name" value="HAMP domain in histidine kinase"/>
    <property type="match status" value="1"/>
</dbReference>
<dbReference type="GO" id="GO:0000155">
    <property type="term" value="F:phosphorelay sensor kinase activity"/>
    <property type="evidence" value="ECO:0007669"/>
    <property type="project" value="InterPro"/>
</dbReference>
<dbReference type="InterPro" id="IPR011006">
    <property type="entry name" value="CheY-like_superfamily"/>
</dbReference>
<comment type="caution">
    <text evidence="13">The sequence shown here is derived from an EMBL/GenBank/DDBJ whole genome shotgun (WGS) entry which is preliminary data.</text>
</comment>
<dbReference type="SMART" id="SM00388">
    <property type="entry name" value="HisKA"/>
    <property type="match status" value="1"/>
</dbReference>
<evidence type="ECO:0000256" key="3">
    <source>
        <dbReference type="ARBA" id="ARBA00012438"/>
    </source>
</evidence>
<evidence type="ECO:0000256" key="7">
    <source>
        <dbReference type="PROSITE-ProRule" id="PRU00169"/>
    </source>
</evidence>
<comment type="catalytic activity">
    <reaction evidence="1">
        <text>ATP + protein L-histidine = ADP + protein N-phospho-L-histidine.</text>
        <dbReference type="EC" id="2.7.13.3"/>
    </reaction>
</comment>
<dbReference type="AlphaFoldDB" id="A0A6L6WN80"/>
<comment type="subcellular location">
    <subcellularLocation>
        <location evidence="2">Membrane</location>
    </subcellularLocation>
</comment>
<evidence type="ECO:0000259" key="12">
    <source>
        <dbReference type="PROSITE" id="PS50885"/>
    </source>
</evidence>
<gene>
    <name evidence="13" type="ORF">GO984_14795</name>
</gene>
<dbReference type="InterPro" id="IPR003661">
    <property type="entry name" value="HisK_dim/P_dom"/>
</dbReference>
<proteinExistence type="predicted"/>
<dbReference type="SUPFAM" id="SSF55785">
    <property type="entry name" value="PYP-like sensor domain (PAS domain)"/>
    <property type="match status" value="2"/>
</dbReference>
<evidence type="ECO:0000259" key="8">
    <source>
        <dbReference type="PROSITE" id="PS50109"/>
    </source>
</evidence>
<dbReference type="Pfam" id="PF02518">
    <property type="entry name" value="HATPase_c"/>
    <property type="match status" value="1"/>
</dbReference>
<feature type="domain" description="PAS" evidence="10">
    <location>
        <begin position="412"/>
        <end position="488"/>
    </location>
</feature>
<dbReference type="GO" id="GO:0016020">
    <property type="term" value="C:membrane"/>
    <property type="evidence" value="ECO:0007669"/>
    <property type="project" value="UniProtKB-SubCell"/>
</dbReference>
<dbReference type="InterPro" id="IPR036890">
    <property type="entry name" value="HATPase_C_sf"/>
</dbReference>
<dbReference type="InterPro" id="IPR003660">
    <property type="entry name" value="HAMP_dom"/>
</dbReference>
<dbReference type="NCBIfam" id="TIGR00229">
    <property type="entry name" value="sensory_box"/>
    <property type="match status" value="1"/>
</dbReference>
<evidence type="ECO:0000313" key="13">
    <source>
        <dbReference type="EMBL" id="MVO17082.1"/>
    </source>
</evidence>
<dbReference type="SUPFAM" id="SSF55874">
    <property type="entry name" value="ATPase domain of HSP90 chaperone/DNA topoisomerase II/histidine kinase"/>
    <property type="match status" value="1"/>
</dbReference>
<dbReference type="PANTHER" id="PTHR43065">
    <property type="entry name" value="SENSOR HISTIDINE KINASE"/>
    <property type="match status" value="1"/>
</dbReference>
<evidence type="ECO:0000256" key="4">
    <source>
        <dbReference type="ARBA" id="ARBA00022553"/>
    </source>
</evidence>
<keyword evidence="6" id="KW-0418">Kinase</keyword>
<feature type="domain" description="Histidine kinase" evidence="8">
    <location>
        <begin position="562"/>
        <end position="785"/>
    </location>
</feature>
<dbReference type="SUPFAM" id="SSF52172">
    <property type="entry name" value="CheY-like"/>
    <property type="match status" value="1"/>
</dbReference>
<sequence length="925" mass="101612">MKKMVQSIAFRLSMPIPLFLLLCMGIAWVTVPRILENSTVDFVTKSATNAANQIKQIRGYYTRNVVVDVEASEGLSVGVDHEDNPGVVPLPATFVHDISDLIADQDISLSLYSALPFPGRRDRQMDGFMQEAWTYLNENPEGTFKRQEVVDGVTFLRVAVADLMVVDACVSCHNSHPDSPKTGWKLGDVRGVLEVRENIQAPLAASLDLTRNILIGVALAGLGLLLIVWATTRTITRPITKICENMDVLAAGNMEGEISAASRGDELGQIGKTLVNLRNDLKSANDVAKESVDRMTALLGALPDNYFRIDQMGAILEYRVRPGFGPVNDPVAFLGCNLADILPPDPLLLFQENMRKQQDTQGVVSWEYTLEYEGERRDREAHLCPISGGEELVLVVRDISKRRQAERQRTLVEARLGRLISNLPGVVLSRKLSPAGESEVIYVSPQSEDIWGYTPEEIYTTKDILEGTLDPEDLITLRQLFVTSAETLKPYSHRYQITSRSGQRKWLETNSSAYMQDDGSTLTVGFISDVSAEVRTQEQLEGQRKIADRAQKLESIGQLTGGMAHDFNNLLAAIMGSLELLRDDETDPEHQALIDAGIRATQRGADLTRSMLAFARRASLDPSVIDLNALVNETCNWAGRTLPSSIDINTFLTVGLWPIKADISSTESAVLNLIVNARDAMREGGQLTIETSNIRIDEDYLDARQEKMEPGRYVMLAVSDTGHGIPDAALDKIFEPFFSTKALGAGTGLGLSMILGFMRQSGGMVQVYSEPDVGTTFKLYFKAFTDEVEATVTERVQKVSLTGDGQKILVAEDDKHVLPILVATLEKAGYGVTAARSGDEAFALFEADPTFDLLLTDIMMPGTLKGIALSRAVREKVADLPVIFMSGYANEATVHGNGLRPEDIRLMKPVMRADLLTAIKETLIG</sequence>
<dbReference type="CDD" id="cd00130">
    <property type="entry name" value="PAS"/>
    <property type="match status" value="1"/>
</dbReference>
<dbReference type="PRINTS" id="PR00344">
    <property type="entry name" value="BCTRLSENSOR"/>
</dbReference>
<dbReference type="PROSITE" id="PS50109">
    <property type="entry name" value="HIS_KIN"/>
    <property type="match status" value="1"/>
</dbReference>
<dbReference type="Pfam" id="PF08447">
    <property type="entry name" value="PAS_3"/>
    <property type="match status" value="1"/>
</dbReference>
<feature type="modified residue" description="4-aspartylphosphate" evidence="7">
    <location>
        <position position="857"/>
    </location>
</feature>
<dbReference type="InterPro" id="IPR036097">
    <property type="entry name" value="HisK_dim/P_sf"/>
</dbReference>
<dbReference type="PANTHER" id="PTHR43065:SF49">
    <property type="entry name" value="HISTIDINE KINASE"/>
    <property type="match status" value="1"/>
</dbReference>
<dbReference type="EMBL" id="WQLV01000009">
    <property type="protein sequence ID" value="MVO17082.1"/>
    <property type="molecule type" value="Genomic_DNA"/>
</dbReference>
<dbReference type="Gene3D" id="3.30.565.10">
    <property type="entry name" value="Histidine kinase-like ATPase, C-terminal domain"/>
    <property type="match status" value="1"/>
</dbReference>
<feature type="domain" description="HAMP" evidence="12">
    <location>
        <begin position="233"/>
        <end position="286"/>
    </location>
</feature>
<keyword evidence="4 7" id="KW-0597">Phosphoprotein</keyword>
<dbReference type="InterPro" id="IPR004358">
    <property type="entry name" value="Sig_transdc_His_kin-like_C"/>
</dbReference>
<dbReference type="InterPro" id="IPR001789">
    <property type="entry name" value="Sig_transdc_resp-reg_receiver"/>
</dbReference>
<evidence type="ECO:0000259" key="10">
    <source>
        <dbReference type="PROSITE" id="PS50112"/>
    </source>
</evidence>
<dbReference type="Pfam" id="PF00072">
    <property type="entry name" value="Response_reg"/>
    <property type="match status" value="1"/>
</dbReference>
<dbReference type="CDD" id="cd00082">
    <property type="entry name" value="HisKA"/>
    <property type="match status" value="1"/>
</dbReference>
<keyword evidence="5" id="KW-0808">Transferase</keyword>
<dbReference type="InterPro" id="IPR013655">
    <property type="entry name" value="PAS_fold_3"/>
</dbReference>
<dbReference type="InterPro" id="IPR003594">
    <property type="entry name" value="HATPase_dom"/>
</dbReference>
<dbReference type="SMART" id="SM00448">
    <property type="entry name" value="REC"/>
    <property type="match status" value="1"/>
</dbReference>
<evidence type="ECO:0000259" key="9">
    <source>
        <dbReference type="PROSITE" id="PS50110"/>
    </source>
</evidence>
<organism evidence="13 14">
    <name type="scientific">Parasedimentitalea huanghaiensis</name>
    <dbReference type="NCBI Taxonomy" id="2682100"/>
    <lineage>
        <taxon>Bacteria</taxon>
        <taxon>Pseudomonadati</taxon>
        <taxon>Pseudomonadota</taxon>
        <taxon>Alphaproteobacteria</taxon>
        <taxon>Rhodobacterales</taxon>
        <taxon>Paracoccaceae</taxon>
        <taxon>Parasedimentitalea</taxon>
    </lineage>
</organism>
<dbReference type="Proteomes" id="UP000478892">
    <property type="component" value="Unassembled WGS sequence"/>
</dbReference>
<dbReference type="Gene3D" id="3.40.50.2300">
    <property type="match status" value="1"/>
</dbReference>